<evidence type="ECO:0000256" key="1">
    <source>
        <dbReference type="ARBA" id="ARBA00022529"/>
    </source>
</evidence>
<dbReference type="GO" id="GO:0016998">
    <property type="term" value="P:cell wall macromolecule catabolic process"/>
    <property type="evidence" value="ECO:0007669"/>
    <property type="project" value="InterPro"/>
</dbReference>
<dbReference type="InterPro" id="IPR002196">
    <property type="entry name" value="Glyco_hydro_24"/>
</dbReference>
<dbReference type="GO" id="GO:0003796">
    <property type="term" value="F:lysozyme activity"/>
    <property type="evidence" value="ECO:0007669"/>
    <property type="project" value="InterPro"/>
</dbReference>
<accession>A0AAV9U2Y8</accession>
<dbReference type="SUPFAM" id="SSF53955">
    <property type="entry name" value="Lysozyme-like"/>
    <property type="match status" value="1"/>
</dbReference>
<feature type="chain" id="PRO_5044001543" description="Lysozyme" evidence="3">
    <location>
        <begin position="17"/>
        <end position="429"/>
    </location>
</feature>
<dbReference type="AlphaFoldDB" id="A0AAV9U2Y8"/>
<evidence type="ECO:0000256" key="3">
    <source>
        <dbReference type="SAM" id="SignalP"/>
    </source>
</evidence>
<dbReference type="Pfam" id="PF00959">
    <property type="entry name" value="Phage_lysozyme"/>
    <property type="match status" value="1"/>
</dbReference>
<keyword evidence="5" id="KW-1185">Reference proteome</keyword>
<dbReference type="InterPro" id="IPR023346">
    <property type="entry name" value="Lysozyme-like_dom_sf"/>
</dbReference>
<dbReference type="GO" id="GO:0031640">
    <property type="term" value="P:killing of cells of another organism"/>
    <property type="evidence" value="ECO:0007669"/>
    <property type="project" value="UniProtKB-KW"/>
</dbReference>
<keyword evidence="1" id="KW-0929">Antimicrobial</keyword>
<dbReference type="Proteomes" id="UP001373714">
    <property type="component" value="Unassembled WGS sequence"/>
</dbReference>
<protein>
    <recommendedName>
        <fullName evidence="6">Lysozyme</fullName>
    </recommendedName>
</protein>
<reference evidence="4 5" key="1">
    <citation type="submission" date="2019-10" db="EMBL/GenBank/DDBJ databases">
        <authorList>
            <person name="Palmer J.M."/>
        </authorList>
    </citation>
    <scope>NUCLEOTIDE SEQUENCE [LARGE SCALE GENOMIC DNA]</scope>
    <source>
        <strain evidence="4 5">TWF730</strain>
    </source>
</reference>
<evidence type="ECO:0000313" key="5">
    <source>
        <dbReference type="Proteomes" id="UP001373714"/>
    </source>
</evidence>
<dbReference type="InterPro" id="IPR023347">
    <property type="entry name" value="Lysozyme_dom_sf"/>
</dbReference>
<dbReference type="EMBL" id="JAVHNS010000017">
    <property type="protein sequence ID" value="KAK6332691.1"/>
    <property type="molecule type" value="Genomic_DNA"/>
</dbReference>
<keyword evidence="2" id="KW-0081">Bacteriolytic enzyme</keyword>
<dbReference type="GO" id="GO:0009253">
    <property type="term" value="P:peptidoglycan catabolic process"/>
    <property type="evidence" value="ECO:0007669"/>
    <property type="project" value="InterPro"/>
</dbReference>
<sequence length="429" mass="46768">MATALLITSFIALVSAFLETTNANGTCRTLSAYGQEQTCLYTNTFRPPEKANLFGALCGLPPYFNNSDTGLSSICHANEAHVYVPIVGNKFASSGEKCDSAPGQYWQYYNYTWGCCLCPPGWISGNTNPLHCGLYEGCMRCSEKDEELVVKRYDTFTMVECITTTKTSTSTSKISTSTTKTSTSSCATSVTSLRSAHPPQASNAICKSSEFASCPKAHKVQKKNSKGKTITQYVCNKDPTGKTLAGCPNKCFLKEPPECPQKFPKRCCWPDQDGIKFIRGKEGFCTTFYNQGDNRKTIGWGHNCNVTQSLCDSLTIPIDTCIGENLFSADIQRLLHEAFRPLPNAKLLTQGQLNALLDLVYQCGNSAIAKGTPIWKDLEAKRADLVCGHITAKGTGSANCQSYKSRRLAEQEKCKEGSEVALGCSFAHA</sequence>
<proteinExistence type="predicted"/>
<evidence type="ECO:0000313" key="4">
    <source>
        <dbReference type="EMBL" id="KAK6332691.1"/>
    </source>
</evidence>
<comment type="caution">
    <text evidence="4">The sequence shown here is derived from an EMBL/GenBank/DDBJ whole genome shotgun (WGS) entry which is preliminary data.</text>
</comment>
<name>A0AAV9U2Y8_9PEZI</name>
<organism evidence="4 5">
    <name type="scientific">Orbilia blumenaviensis</name>
    <dbReference type="NCBI Taxonomy" id="1796055"/>
    <lineage>
        <taxon>Eukaryota</taxon>
        <taxon>Fungi</taxon>
        <taxon>Dikarya</taxon>
        <taxon>Ascomycota</taxon>
        <taxon>Pezizomycotina</taxon>
        <taxon>Orbiliomycetes</taxon>
        <taxon>Orbiliales</taxon>
        <taxon>Orbiliaceae</taxon>
        <taxon>Orbilia</taxon>
    </lineage>
</organism>
<gene>
    <name evidence="4" type="ORF">TWF730_004350</name>
</gene>
<dbReference type="GO" id="GO:0042742">
    <property type="term" value="P:defense response to bacterium"/>
    <property type="evidence" value="ECO:0007669"/>
    <property type="project" value="UniProtKB-KW"/>
</dbReference>
<feature type="signal peptide" evidence="3">
    <location>
        <begin position="1"/>
        <end position="16"/>
    </location>
</feature>
<dbReference type="Gene3D" id="1.10.530.40">
    <property type="match status" value="1"/>
</dbReference>
<keyword evidence="3" id="KW-0732">Signal</keyword>
<evidence type="ECO:0008006" key="6">
    <source>
        <dbReference type="Google" id="ProtNLM"/>
    </source>
</evidence>
<evidence type="ECO:0000256" key="2">
    <source>
        <dbReference type="ARBA" id="ARBA00022638"/>
    </source>
</evidence>